<sequence length="117" mass="13426">MEQLSVLQIKLRRDLVRVEFEHRIRLFILPAQLLYRREQSQTDPRTTTAKASLQEKTRCASNSKAFTEMQRKESSEYAAPTSLYKAFSRPDDSRTHRKSSSPAVSTTASKPTEPRPA</sequence>
<reference evidence="2 3" key="1">
    <citation type="journal article" date="2017" name="BMC Genomics">
        <title>Whole-genome assembly of Babesia ovata and comparative genomics between closely related pathogens.</title>
        <authorList>
            <person name="Yamagishi J."/>
            <person name="Asada M."/>
            <person name="Hakimi H."/>
            <person name="Tanaka T.Q."/>
            <person name="Sugimoto C."/>
            <person name="Kawazu S."/>
        </authorList>
    </citation>
    <scope>NUCLEOTIDE SEQUENCE [LARGE SCALE GENOMIC DNA]</scope>
    <source>
        <strain evidence="2 3">Miyake</strain>
    </source>
</reference>
<feature type="compositionally biased region" description="Polar residues" evidence="1">
    <location>
        <begin position="41"/>
        <end position="51"/>
    </location>
</feature>
<name>A0A2H6KGU0_9APIC</name>
<gene>
    <name evidence="2" type="ORF">BOVATA_037060</name>
</gene>
<dbReference type="EMBL" id="BDSA01000004">
    <property type="protein sequence ID" value="GBE62213.1"/>
    <property type="molecule type" value="Genomic_DNA"/>
</dbReference>
<keyword evidence="3" id="KW-1185">Reference proteome</keyword>
<dbReference type="AlphaFoldDB" id="A0A2H6KGU0"/>
<feature type="compositionally biased region" description="Polar residues" evidence="1">
    <location>
        <begin position="100"/>
        <end position="110"/>
    </location>
</feature>
<comment type="caution">
    <text evidence="2">The sequence shown here is derived from an EMBL/GenBank/DDBJ whole genome shotgun (WGS) entry which is preliminary data.</text>
</comment>
<evidence type="ECO:0000313" key="3">
    <source>
        <dbReference type="Proteomes" id="UP000236319"/>
    </source>
</evidence>
<evidence type="ECO:0000256" key="1">
    <source>
        <dbReference type="SAM" id="MobiDB-lite"/>
    </source>
</evidence>
<protein>
    <submittedName>
        <fullName evidence="2">Uncharacterized protein</fullName>
    </submittedName>
</protein>
<accession>A0A2H6KGU0</accession>
<dbReference type="GeneID" id="39875983"/>
<dbReference type="RefSeq" id="XP_028868456.1">
    <property type="nucleotide sequence ID" value="XM_029012623.1"/>
</dbReference>
<feature type="region of interest" description="Disordered" evidence="1">
    <location>
        <begin position="37"/>
        <end position="117"/>
    </location>
</feature>
<dbReference type="Proteomes" id="UP000236319">
    <property type="component" value="Unassembled WGS sequence"/>
</dbReference>
<evidence type="ECO:0000313" key="2">
    <source>
        <dbReference type="EMBL" id="GBE62213.1"/>
    </source>
</evidence>
<dbReference type="VEuPathDB" id="PiroplasmaDB:BOVATA_037060"/>
<organism evidence="2 3">
    <name type="scientific">Babesia ovata</name>
    <dbReference type="NCBI Taxonomy" id="189622"/>
    <lineage>
        <taxon>Eukaryota</taxon>
        <taxon>Sar</taxon>
        <taxon>Alveolata</taxon>
        <taxon>Apicomplexa</taxon>
        <taxon>Aconoidasida</taxon>
        <taxon>Piroplasmida</taxon>
        <taxon>Babesiidae</taxon>
        <taxon>Babesia</taxon>
    </lineage>
</organism>
<proteinExistence type="predicted"/>